<feature type="transmembrane region" description="Helical" evidence="1">
    <location>
        <begin position="186"/>
        <end position="207"/>
    </location>
</feature>
<organism evidence="2 3">
    <name type="scientific">Arthrobacter gallicola</name>
    <dbReference type="NCBI Taxonomy" id="2762225"/>
    <lineage>
        <taxon>Bacteria</taxon>
        <taxon>Bacillati</taxon>
        <taxon>Actinomycetota</taxon>
        <taxon>Actinomycetes</taxon>
        <taxon>Micrococcales</taxon>
        <taxon>Micrococcaceae</taxon>
        <taxon>Arthrobacter</taxon>
    </lineage>
</organism>
<keyword evidence="1" id="KW-1133">Transmembrane helix</keyword>
<dbReference type="Proteomes" id="UP000609874">
    <property type="component" value="Unassembled WGS sequence"/>
</dbReference>
<name>A0ABR8UT33_9MICC</name>
<feature type="transmembrane region" description="Helical" evidence="1">
    <location>
        <begin position="75"/>
        <end position="94"/>
    </location>
</feature>
<gene>
    <name evidence="2" type="ORF">H9639_08870</name>
</gene>
<keyword evidence="1" id="KW-0472">Membrane</keyword>
<feature type="transmembrane region" description="Helical" evidence="1">
    <location>
        <begin position="124"/>
        <end position="143"/>
    </location>
</feature>
<evidence type="ECO:0008006" key="4">
    <source>
        <dbReference type="Google" id="ProtNLM"/>
    </source>
</evidence>
<sequence>MMLIAVGLAGTLLAFFRVPAVSSGTVWAEDGRVFLQEYLEQGPGLLAPYDGYLHFLPRLIVAFVAAVFGLEAYAVALTAACSVVIGLIAALTYYCTSALTSNVTARLAWASIPVLVAPGALETMGNAANLHWYLLWLMPWVLLKHPDTFAQKLVLAAAALAGALSEIQSVLFLPLLLWRIKDKSLWWAKGGFIIGVVCQITTLLAFPRERDGMGQDWDILSVIYGYFLNSSAAVSFGSSTVISNHIQAFGPAPIILSAIPFAVVAILVMRLSVGVQRVAGITWLLASGIVWAAAVVVNPAPYFKYAEFDTLDKWSEFFLSRYSTAPSMFLLALIPLLIAATSASSGSDLQRTRDSFIKTPHFRAALAGVFLILQSIYFFPVDAASSSGPSWAEGVRAARISCSTDPTLSSVEILQEPAGWRSTIRCEDL</sequence>
<protein>
    <recommendedName>
        <fullName evidence="4">Mannosyltransferase</fullName>
    </recommendedName>
</protein>
<evidence type="ECO:0000256" key="1">
    <source>
        <dbReference type="SAM" id="Phobius"/>
    </source>
</evidence>
<dbReference type="RefSeq" id="WP_191807714.1">
    <property type="nucleotide sequence ID" value="NZ_JACSQD010000003.1"/>
</dbReference>
<feature type="transmembrane region" description="Helical" evidence="1">
    <location>
        <begin position="248"/>
        <end position="269"/>
    </location>
</feature>
<comment type="caution">
    <text evidence="2">The sequence shown here is derived from an EMBL/GenBank/DDBJ whole genome shotgun (WGS) entry which is preliminary data.</text>
</comment>
<evidence type="ECO:0000313" key="3">
    <source>
        <dbReference type="Proteomes" id="UP000609874"/>
    </source>
</evidence>
<proteinExistence type="predicted"/>
<feature type="transmembrane region" description="Helical" evidence="1">
    <location>
        <begin position="155"/>
        <end position="180"/>
    </location>
</feature>
<feature type="transmembrane region" description="Helical" evidence="1">
    <location>
        <begin position="362"/>
        <end position="380"/>
    </location>
</feature>
<accession>A0ABR8UT33</accession>
<feature type="transmembrane region" description="Helical" evidence="1">
    <location>
        <begin position="281"/>
        <end position="302"/>
    </location>
</feature>
<keyword evidence="1" id="KW-0812">Transmembrane</keyword>
<feature type="transmembrane region" description="Helical" evidence="1">
    <location>
        <begin position="322"/>
        <end position="341"/>
    </location>
</feature>
<keyword evidence="3" id="KW-1185">Reference proteome</keyword>
<dbReference type="EMBL" id="JACSQD010000003">
    <property type="protein sequence ID" value="MBD7995406.1"/>
    <property type="molecule type" value="Genomic_DNA"/>
</dbReference>
<evidence type="ECO:0000313" key="2">
    <source>
        <dbReference type="EMBL" id="MBD7995406.1"/>
    </source>
</evidence>
<feature type="transmembrane region" description="Helical" evidence="1">
    <location>
        <begin position="219"/>
        <end position="242"/>
    </location>
</feature>
<reference evidence="2 3" key="1">
    <citation type="submission" date="2020-08" db="EMBL/GenBank/DDBJ databases">
        <title>A Genomic Blueprint of the Chicken Gut Microbiome.</title>
        <authorList>
            <person name="Gilroy R."/>
            <person name="Ravi A."/>
            <person name="Getino M."/>
            <person name="Pursley I."/>
            <person name="Horton D.L."/>
            <person name="Alikhan N.-F."/>
            <person name="Baker D."/>
            <person name="Gharbi K."/>
            <person name="Hall N."/>
            <person name="Watson M."/>
            <person name="Adriaenssens E.M."/>
            <person name="Foster-Nyarko E."/>
            <person name="Jarju S."/>
            <person name="Secka A."/>
            <person name="Antonio M."/>
            <person name="Oren A."/>
            <person name="Chaudhuri R."/>
            <person name="La Ragione R.M."/>
            <person name="Hildebrand F."/>
            <person name="Pallen M.J."/>
        </authorList>
    </citation>
    <scope>NUCLEOTIDE SEQUENCE [LARGE SCALE GENOMIC DNA]</scope>
    <source>
        <strain evidence="2 3">Sa2CUA1</strain>
    </source>
</reference>
<feature type="transmembrane region" description="Helical" evidence="1">
    <location>
        <begin position="52"/>
        <end position="70"/>
    </location>
</feature>